<organism evidence="1">
    <name type="scientific">viral metagenome</name>
    <dbReference type="NCBI Taxonomy" id="1070528"/>
    <lineage>
        <taxon>unclassified sequences</taxon>
        <taxon>metagenomes</taxon>
        <taxon>organismal metagenomes</taxon>
    </lineage>
</organism>
<gene>
    <name evidence="1" type="ORF">MM415A03884_0007</name>
</gene>
<dbReference type="AlphaFoldDB" id="A0A6M3JJF7"/>
<dbReference type="EMBL" id="MT141775">
    <property type="protein sequence ID" value="QJA70234.1"/>
    <property type="molecule type" value="Genomic_DNA"/>
</dbReference>
<accession>A0A6M3JJF7</accession>
<name>A0A6M3JJF7_9ZZZZ</name>
<protein>
    <submittedName>
        <fullName evidence="1">Uncharacterized protein</fullName>
    </submittedName>
</protein>
<proteinExistence type="predicted"/>
<sequence>MNVTHTNQTDSRNTQTQTEPAVLCANCGAVLAGFPAGSPLPPRGVLCADCAQADFAQQSGEDE</sequence>
<reference evidence="1" key="1">
    <citation type="submission" date="2020-03" db="EMBL/GenBank/DDBJ databases">
        <title>The deep terrestrial virosphere.</title>
        <authorList>
            <person name="Holmfeldt K."/>
            <person name="Nilsson E."/>
            <person name="Simone D."/>
            <person name="Lopez-Fernandez M."/>
            <person name="Wu X."/>
            <person name="de Brujin I."/>
            <person name="Lundin D."/>
            <person name="Andersson A."/>
            <person name="Bertilsson S."/>
            <person name="Dopson M."/>
        </authorList>
    </citation>
    <scope>NUCLEOTIDE SEQUENCE</scope>
    <source>
        <strain evidence="1">MM415A03884</strain>
    </source>
</reference>
<evidence type="ECO:0000313" key="1">
    <source>
        <dbReference type="EMBL" id="QJA70234.1"/>
    </source>
</evidence>